<organism evidence="4 5">
    <name type="scientific">Stylophora pistillata</name>
    <name type="common">Smooth cauliflower coral</name>
    <dbReference type="NCBI Taxonomy" id="50429"/>
    <lineage>
        <taxon>Eukaryota</taxon>
        <taxon>Metazoa</taxon>
        <taxon>Cnidaria</taxon>
        <taxon>Anthozoa</taxon>
        <taxon>Hexacorallia</taxon>
        <taxon>Scleractinia</taxon>
        <taxon>Astrocoeniina</taxon>
        <taxon>Pocilloporidae</taxon>
        <taxon>Stylophora</taxon>
    </lineage>
</organism>
<feature type="domain" description="PiggyBac transposable element-derived protein" evidence="3">
    <location>
        <begin position="261"/>
        <end position="393"/>
    </location>
</feature>
<evidence type="ECO:0000313" key="4">
    <source>
        <dbReference type="EMBL" id="PFX27594.1"/>
    </source>
</evidence>
<protein>
    <submittedName>
        <fullName evidence="4">PiggyBac transposable element-derived protein 5</fullName>
    </submittedName>
</protein>
<dbReference type="EMBL" id="LSMT01000100">
    <property type="protein sequence ID" value="PFX27594.1"/>
    <property type="molecule type" value="Genomic_DNA"/>
</dbReference>
<evidence type="ECO:0000256" key="1">
    <source>
        <dbReference type="SAM" id="MobiDB-lite"/>
    </source>
</evidence>
<feature type="region of interest" description="Disordered" evidence="1">
    <location>
        <begin position="152"/>
        <end position="184"/>
    </location>
</feature>
<gene>
    <name evidence="4" type="primary">PGBD5</name>
    <name evidence="4" type="ORF">AWC38_SpisGene7727</name>
</gene>
<name>A0A2B4SA97_STYPI</name>
<evidence type="ECO:0000259" key="3">
    <source>
        <dbReference type="Pfam" id="PF13843"/>
    </source>
</evidence>
<proteinExistence type="predicted"/>
<accession>A0A2B4SA97</accession>
<keyword evidence="2" id="KW-0812">Transmembrane</keyword>
<dbReference type="STRING" id="50429.A0A2B4SA97"/>
<dbReference type="PANTHER" id="PTHR46599">
    <property type="entry name" value="PIGGYBAC TRANSPOSABLE ELEMENT-DERIVED PROTEIN 4"/>
    <property type="match status" value="1"/>
</dbReference>
<feature type="region of interest" description="Disordered" evidence="1">
    <location>
        <begin position="211"/>
        <end position="230"/>
    </location>
</feature>
<dbReference type="AlphaFoldDB" id="A0A2B4SA97"/>
<dbReference type="OrthoDB" id="5988839at2759"/>
<keyword evidence="2" id="KW-1133">Transmembrane helix</keyword>
<dbReference type="PANTHER" id="PTHR46599:SF2">
    <property type="entry name" value="PIGGYBAC TRANSPOSABLE ELEMENT-DERIVED PROTEIN 4-LIKE"/>
    <property type="match status" value="1"/>
</dbReference>
<evidence type="ECO:0000256" key="2">
    <source>
        <dbReference type="SAM" id="Phobius"/>
    </source>
</evidence>
<feature type="transmembrane region" description="Helical" evidence="2">
    <location>
        <begin position="527"/>
        <end position="547"/>
    </location>
</feature>
<feature type="compositionally biased region" description="Acidic residues" evidence="1">
    <location>
        <begin position="211"/>
        <end position="225"/>
    </location>
</feature>
<sequence length="636" mass="71903">MTPSLPTNDSQNPNQTSPYSAMAVKDVRMKGTGMADTPLLITGRCASSEYCCATQSCCTYVYAKWYIWTVIVITFVIAFMLWWYYRYRYRRAHQVVVAQVPHTQAMQYTTVTGNVIRVPAGYTVYTPPGQATVISGGANFQHPAYPPQVYAHQDPPPPYTSTTVVKQGAFERQRRKQENSLRDVDREIEEIFDFGEHEGGTNSDVEIFGNEEEEQDDEEDSDNEDMPSVGVQWSNTLSKIDIEEFTIPHGPTKDLGEGATSKDFFNLFIDDGYLDEVVRCTVAYARSKGDATFVTTRAEIFAYLGLNILMGIHRLPQVDMFWDSDEFIGVEGFKKTIPKQRFKTLGKFLHLIDPREEDPTDILCKVRSLVTLLERRFMKAFIPGKNISIDEDLESRGTYACSTVRTNRRDYPADLKRAKLVRGEIRTHQCRNLVATMWRDKRIVSLLSMNTPPEPEIHAVQQVVRGRRKRVVPVDSMKKPDVVTMYNAGMNGVDVNDQYRSYYPPGAMAVKDVRIEGTGMADTPLPITGRTVIVITFVIAFILWWYYRYRYRRAHQVVVAPVPHTQAVHTTVTGNVIRVPAAYPVYPPPGQATFISGGANFQHPAYPPQVYAHQDPPPPYTSTTVVKQGAFVSTST</sequence>
<feature type="transmembrane region" description="Helical" evidence="2">
    <location>
        <begin position="65"/>
        <end position="85"/>
    </location>
</feature>
<comment type="caution">
    <text evidence="4">The sequence shown here is derived from an EMBL/GenBank/DDBJ whole genome shotgun (WGS) entry which is preliminary data.</text>
</comment>
<reference evidence="5" key="1">
    <citation type="journal article" date="2017" name="bioRxiv">
        <title>Comparative analysis of the genomes of Stylophora pistillata and Acropora digitifera provides evidence for extensive differences between species of corals.</title>
        <authorList>
            <person name="Voolstra C.R."/>
            <person name="Li Y."/>
            <person name="Liew Y.J."/>
            <person name="Baumgarten S."/>
            <person name="Zoccola D."/>
            <person name="Flot J.-F."/>
            <person name="Tambutte S."/>
            <person name="Allemand D."/>
            <person name="Aranda M."/>
        </authorList>
    </citation>
    <scope>NUCLEOTIDE SEQUENCE [LARGE SCALE GENOMIC DNA]</scope>
</reference>
<keyword evidence="2" id="KW-0472">Membrane</keyword>
<feature type="compositionally biased region" description="Basic and acidic residues" evidence="1">
    <location>
        <begin position="169"/>
        <end position="184"/>
    </location>
</feature>
<dbReference type="InterPro" id="IPR029526">
    <property type="entry name" value="PGBD"/>
</dbReference>
<evidence type="ECO:0000313" key="5">
    <source>
        <dbReference type="Proteomes" id="UP000225706"/>
    </source>
</evidence>
<dbReference type="Pfam" id="PF13843">
    <property type="entry name" value="DDE_Tnp_1_7"/>
    <property type="match status" value="1"/>
</dbReference>
<dbReference type="Proteomes" id="UP000225706">
    <property type="component" value="Unassembled WGS sequence"/>
</dbReference>
<keyword evidence="5" id="KW-1185">Reference proteome</keyword>